<dbReference type="AlphaFoldDB" id="A0AAW4IMG5"/>
<proteinExistence type="predicted"/>
<evidence type="ECO:0008006" key="3">
    <source>
        <dbReference type="Google" id="ProtNLM"/>
    </source>
</evidence>
<evidence type="ECO:0000313" key="2">
    <source>
        <dbReference type="Proteomes" id="UP000664161"/>
    </source>
</evidence>
<accession>A0AAW4IMG5</accession>
<sequence length="443" mass="50590">MSNFIVNSIDLTGAGTRISYEYEVSDDIKKYFKTPFFIEYDCSVAEVPESILIIPLLANILPISWLAGFDITINTLDRQFYQAALDIKAVFIKEFPEILNHSSSLMVNQLMDNTAAYHRDTGKKDALLFSGGVDAYASYFNHQQDDVDLILIQGADIPLNDSKQWATAKQNINNEVILQQNHKHYIAMNCRDFYTYRVKELVYGGGWWGKVQHGLTLTSAVAPLAYKKGYHSLYIAATDTIGFQVFWGSMPDIDNNVRWAGTQVVHDGYHMHRLDKVESIIQNAERLEKNVNLRVCYSELNNGLNCNKCEKCYRTIFALTLFGRNPNHFGFAVDGSVYTHIEALWAKGFANEGVRYDWVPMLSLLSADNLYQFAEHNHNTERHNTEQHNTERHSAERLKDSLKVALDATITQTDSKVDKGKRAIIANFPKTFKSYLKIRELLR</sequence>
<organism evidence="1 2">
    <name type="scientific">Psychrobacter halodurans</name>
    <dbReference type="NCBI Taxonomy" id="2818439"/>
    <lineage>
        <taxon>Bacteria</taxon>
        <taxon>Pseudomonadati</taxon>
        <taxon>Pseudomonadota</taxon>
        <taxon>Gammaproteobacteria</taxon>
        <taxon>Moraxellales</taxon>
        <taxon>Moraxellaceae</taxon>
        <taxon>Psychrobacter</taxon>
    </lineage>
</organism>
<evidence type="ECO:0000313" key="1">
    <source>
        <dbReference type="EMBL" id="MBO1516663.1"/>
    </source>
</evidence>
<gene>
    <name evidence="1" type="ORF">J3491_04845</name>
</gene>
<dbReference type="EMBL" id="JAGBKN010000007">
    <property type="protein sequence ID" value="MBO1516663.1"/>
    <property type="molecule type" value="Genomic_DNA"/>
</dbReference>
<reference evidence="1 2" key="1">
    <citation type="submission" date="2021-03" db="EMBL/GenBank/DDBJ databases">
        <authorList>
            <person name="Shang D.-D."/>
            <person name="Du Z.-J."/>
            <person name="Chen G.-J."/>
        </authorList>
    </citation>
    <scope>NUCLEOTIDE SEQUENCE [LARGE SCALE GENOMIC DNA]</scope>
    <source>
        <strain evidence="1 2">F2608</strain>
    </source>
</reference>
<dbReference type="Proteomes" id="UP000664161">
    <property type="component" value="Unassembled WGS sequence"/>
</dbReference>
<protein>
    <recommendedName>
        <fullName evidence="3">7-cyano-7-deazaguanine synthase</fullName>
    </recommendedName>
</protein>
<name>A0AAW4IMG5_9GAMM</name>
<keyword evidence="2" id="KW-1185">Reference proteome</keyword>
<comment type="caution">
    <text evidence="1">The sequence shown here is derived from an EMBL/GenBank/DDBJ whole genome shotgun (WGS) entry which is preliminary data.</text>
</comment>
<dbReference type="RefSeq" id="WP_207969365.1">
    <property type="nucleotide sequence ID" value="NZ_JAGBKN010000007.1"/>
</dbReference>